<sequence length="148" mass="16584">MCKINRDLIANKCFFHRTAGVKADPIVAQQDVSTHSPWFPCLSSMLGWQDFFQLPGWRVLEGPPQSEATTWAFQCTNQESPFMPETEGKRRSSEDPCRALYCPTPGTVEQFIKSSRGLLCPPLFGDGYRMAGTEGVSNGFISMVESYF</sequence>
<name>A0AAV4MDR7_CAEEX</name>
<dbReference type="EMBL" id="BPLR01019667">
    <property type="protein sequence ID" value="GIX70322.1"/>
    <property type="molecule type" value="Genomic_DNA"/>
</dbReference>
<protein>
    <submittedName>
        <fullName evidence="1">Uncharacterized protein</fullName>
    </submittedName>
</protein>
<dbReference type="Proteomes" id="UP001054945">
    <property type="component" value="Unassembled WGS sequence"/>
</dbReference>
<proteinExistence type="predicted"/>
<evidence type="ECO:0000313" key="2">
    <source>
        <dbReference type="Proteomes" id="UP001054945"/>
    </source>
</evidence>
<evidence type="ECO:0000313" key="1">
    <source>
        <dbReference type="EMBL" id="GIX70322.1"/>
    </source>
</evidence>
<gene>
    <name evidence="1" type="ORF">CEXT_15131</name>
</gene>
<comment type="caution">
    <text evidence="1">The sequence shown here is derived from an EMBL/GenBank/DDBJ whole genome shotgun (WGS) entry which is preliminary data.</text>
</comment>
<dbReference type="AlphaFoldDB" id="A0AAV4MDR7"/>
<keyword evidence="2" id="KW-1185">Reference proteome</keyword>
<organism evidence="1 2">
    <name type="scientific">Caerostris extrusa</name>
    <name type="common">Bark spider</name>
    <name type="synonym">Caerostris bankana</name>
    <dbReference type="NCBI Taxonomy" id="172846"/>
    <lineage>
        <taxon>Eukaryota</taxon>
        <taxon>Metazoa</taxon>
        <taxon>Ecdysozoa</taxon>
        <taxon>Arthropoda</taxon>
        <taxon>Chelicerata</taxon>
        <taxon>Arachnida</taxon>
        <taxon>Araneae</taxon>
        <taxon>Araneomorphae</taxon>
        <taxon>Entelegynae</taxon>
        <taxon>Araneoidea</taxon>
        <taxon>Araneidae</taxon>
        <taxon>Caerostris</taxon>
    </lineage>
</organism>
<accession>A0AAV4MDR7</accession>
<reference evidence="1 2" key="1">
    <citation type="submission" date="2021-06" db="EMBL/GenBank/DDBJ databases">
        <title>Caerostris extrusa draft genome.</title>
        <authorList>
            <person name="Kono N."/>
            <person name="Arakawa K."/>
        </authorList>
    </citation>
    <scope>NUCLEOTIDE SEQUENCE [LARGE SCALE GENOMIC DNA]</scope>
</reference>